<protein>
    <recommendedName>
        <fullName evidence="4">Zinc knuckle CX2CX4HX4C domain-containing protein</fullName>
    </recommendedName>
</protein>
<dbReference type="EMBL" id="JAZDWU010000005">
    <property type="protein sequence ID" value="KAL0000613.1"/>
    <property type="molecule type" value="Genomic_DNA"/>
</dbReference>
<proteinExistence type="predicted"/>
<evidence type="ECO:0000313" key="3">
    <source>
        <dbReference type="Proteomes" id="UP001459277"/>
    </source>
</evidence>
<gene>
    <name evidence="2" type="ORF">SO802_014394</name>
</gene>
<evidence type="ECO:0008006" key="4">
    <source>
        <dbReference type="Google" id="ProtNLM"/>
    </source>
</evidence>
<evidence type="ECO:0000313" key="2">
    <source>
        <dbReference type="EMBL" id="KAL0000613.1"/>
    </source>
</evidence>
<reference evidence="2 3" key="1">
    <citation type="submission" date="2024-01" db="EMBL/GenBank/DDBJ databases">
        <title>A telomere-to-telomere, gap-free genome of sweet tea (Lithocarpus litseifolius).</title>
        <authorList>
            <person name="Zhou J."/>
        </authorList>
    </citation>
    <scope>NUCLEOTIDE SEQUENCE [LARGE SCALE GENOMIC DNA]</scope>
    <source>
        <strain evidence="2">Zhou-2022a</strain>
        <tissue evidence="2">Leaf</tissue>
    </source>
</reference>
<dbReference type="Proteomes" id="UP001459277">
    <property type="component" value="Unassembled WGS sequence"/>
</dbReference>
<dbReference type="AlphaFoldDB" id="A0AAW2CSW8"/>
<name>A0AAW2CSW8_9ROSI</name>
<sequence length="276" mass="30718">MEELAKSWSCLTLSDVEGSHVSITKEDAISDFILAAKFLTKRALNVHDIPVRFRTRFVAEKICGGVGLVDKNTNDGEIIGDGFIRVRVKHEQLSNLCYWCGSLTHDDRDCELWIESEGTLPTEAQQYGAWTRAPPFVQSKRNSVSVPGFYKTKSAGPTTTSTPKPSAKPQVVIRRGGPVSEIVRLGQGSETPNQEGIKFPDFQEANPMESSPFHMDHNDLGEVNAINTDQNRGSLFVELFEEKLEEINHDLRKFDAATKFDSESNSPTGNSATWKR</sequence>
<accession>A0AAW2CSW8</accession>
<feature type="compositionally biased region" description="Polar residues" evidence="1">
    <location>
        <begin position="263"/>
        <end position="276"/>
    </location>
</feature>
<organism evidence="2 3">
    <name type="scientific">Lithocarpus litseifolius</name>
    <dbReference type="NCBI Taxonomy" id="425828"/>
    <lineage>
        <taxon>Eukaryota</taxon>
        <taxon>Viridiplantae</taxon>
        <taxon>Streptophyta</taxon>
        <taxon>Embryophyta</taxon>
        <taxon>Tracheophyta</taxon>
        <taxon>Spermatophyta</taxon>
        <taxon>Magnoliopsida</taxon>
        <taxon>eudicotyledons</taxon>
        <taxon>Gunneridae</taxon>
        <taxon>Pentapetalae</taxon>
        <taxon>rosids</taxon>
        <taxon>fabids</taxon>
        <taxon>Fagales</taxon>
        <taxon>Fagaceae</taxon>
        <taxon>Lithocarpus</taxon>
    </lineage>
</organism>
<feature type="region of interest" description="Disordered" evidence="1">
    <location>
        <begin position="255"/>
        <end position="276"/>
    </location>
</feature>
<comment type="caution">
    <text evidence="2">The sequence shown here is derived from an EMBL/GenBank/DDBJ whole genome shotgun (WGS) entry which is preliminary data.</text>
</comment>
<keyword evidence="3" id="KW-1185">Reference proteome</keyword>
<evidence type="ECO:0000256" key="1">
    <source>
        <dbReference type="SAM" id="MobiDB-lite"/>
    </source>
</evidence>